<comment type="caution">
    <text evidence="2">The sequence shown here is derived from an EMBL/GenBank/DDBJ whole genome shotgun (WGS) entry which is preliminary data.</text>
</comment>
<dbReference type="EMBL" id="WOBN01000115">
    <property type="protein sequence ID" value="MUK51597.1"/>
    <property type="molecule type" value="Genomic_DNA"/>
</dbReference>
<dbReference type="AlphaFoldDB" id="A0A844P8Z3"/>
<evidence type="ECO:0000256" key="1">
    <source>
        <dbReference type="SAM" id="SignalP"/>
    </source>
</evidence>
<accession>A0A844P8Z3</accession>
<dbReference type="Proteomes" id="UP000448038">
    <property type="component" value="Unassembled WGS sequence"/>
</dbReference>
<reference evidence="2 3" key="1">
    <citation type="submission" date="2019-11" db="EMBL/GenBank/DDBJ databases">
        <title>Using colonization assays and comparative genomics to discover symbiosis behaviors and factors in Vibrio fischeri.</title>
        <authorList>
            <person name="Bongrand C."/>
            <person name="Moriano-Gutierrez S."/>
            <person name="Arevalo P."/>
            <person name="Mcfall-Ngai M."/>
            <person name="Visick K."/>
            <person name="Polz M.F."/>
            <person name="Ruby E.G."/>
        </authorList>
    </citation>
    <scope>NUCLEOTIDE SEQUENCE [LARGE SCALE GENOMIC DNA]</scope>
    <source>
        <strain evidence="3">emors.4.1</strain>
    </source>
</reference>
<name>A0A844P8Z3_ALIFS</name>
<evidence type="ECO:0000313" key="3">
    <source>
        <dbReference type="Proteomes" id="UP000448038"/>
    </source>
</evidence>
<keyword evidence="1" id="KW-0732">Signal</keyword>
<sequence length="113" mass="12662">MKRTYSFLMLILMSASFASNASTICVSQAKITQLLVPNNGTTEIQFKPAEHSAASSAYDAGRVRMWQGDSYFNWKVKVDILRDAFLSDKTITVGSKDNNCTGNDTEFYIIEFK</sequence>
<dbReference type="RefSeq" id="WP_155656847.1">
    <property type="nucleotide sequence ID" value="NZ_WOBN01000115.1"/>
</dbReference>
<protein>
    <submittedName>
        <fullName evidence="2">Uncharacterized protein</fullName>
    </submittedName>
</protein>
<evidence type="ECO:0000313" key="2">
    <source>
        <dbReference type="EMBL" id="MUK51597.1"/>
    </source>
</evidence>
<organism evidence="2 3">
    <name type="scientific">Aliivibrio fischeri</name>
    <name type="common">Vibrio fischeri</name>
    <dbReference type="NCBI Taxonomy" id="668"/>
    <lineage>
        <taxon>Bacteria</taxon>
        <taxon>Pseudomonadati</taxon>
        <taxon>Pseudomonadota</taxon>
        <taxon>Gammaproteobacteria</taxon>
        <taxon>Vibrionales</taxon>
        <taxon>Vibrionaceae</taxon>
        <taxon>Aliivibrio</taxon>
    </lineage>
</organism>
<gene>
    <name evidence="2" type="ORF">GNP88_21245</name>
</gene>
<proteinExistence type="predicted"/>
<feature type="signal peptide" evidence="1">
    <location>
        <begin position="1"/>
        <end position="21"/>
    </location>
</feature>
<feature type="chain" id="PRO_5032457921" evidence="1">
    <location>
        <begin position="22"/>
        <end position="113"/>
    </location>
</feature>